<keyword evidence="3" id="KW-1185">Reference proteome</keyword>
<dbReference type="PATRIC" id="fig|518642.10.peg.1535"/>
<evidence type="ECO:0000313" key="2">
    <source>
        <dbReference type="EMBL" id="OEV12526.1"/>
    </source>
</evidence>
<dbReference type="InterPro" id="IPR018966">
    <property type="entry name" value="VTC_domain"/>
</dbReference>
<protein>
    <recommendedName>
        <fullName evidence="1">VTC domain-containing protein</fullName>
    </recommendedName>
</protein>
<dbReference type="Proteomes" id="UP000176005">
    <property type="component" value="Unassembled WGS sequence"/>
</dbReference>
<name>A0A1E7L8J3_9ACTN</name>
<evidence type="ECO:0000259" key="1">
    <source>
        <dbReference type="Pfam" id="PF09359"/>
    </source>
</evidence>
<dbReference type="AlphaFoldDB" id="A0A1E7L8J3"/>
<comment type="caution">
    <text evidence="2">The sequence shown here is derived from an EMBL/GenBank/DDBJ whole genome shotgun (WGS) entry which is preliminary data.</text>
</comment>
<dbReference type="Pfam" id="PF09359">
    <property type="entry name" value="VTC"/>
    <property type="match status" value="1"/>
</dbReference>
<gene>
    <name evidence="2" type="ORF">AN218_07890</name>
</gene>
<feature type="domain" description="VTC" evidence="1">
    <location>
        <begin position="67"/>
        <end position="249"/>
    </location>
</feature>
<dbReference type="InterPro" id="IPR033469">
    <property type="entry name" value="CYTH-like_dom_sf"/>
</dbReference>
<proteinExistence type="predicted"/>
<dbReference type="EMBL" id="LJGW01000135">
    <property type="protein sequence ID" value="OEV12526.1"/>
    <property type="molecule type" value="Genomic_DNA"/>
</dbReference>
<organism evidence="2 3">
    <name type="scientific">Streptomyces nanshensis</name>
    <dbReference type="NCBI Taxonomy" id="518642"/>
    <lineage>
        <taxon>Bacteria</taxon>
        <taxon>Bacillati</taxon>
        <taxon>Actinomycetota</taxon>
        <taxon>Actinomycetes</taxon>
        <taxon>Kitasatosporales</taxon>
        <taxon>Streptomycetaceae</taxon>
        <taxon>Streptomyces</taxon>
    </lineage>
</organism>
<sequence length="273" mass="30006">MRALDLASSAAHPVPLAEVMARASLLARFDRVHLVPARTFVDFAARLTDPRAPEPFRVLSIDGLRCFRYHSVYYDTAGLRAYHDHRQGRRRRFKIRERRYEHSGERQFEAKLKGRRGETVKYRTPLAASGPALGEGTRRFLTGTLRSAYGVDPPEALIPSLVTDYARITLVADGMRVTCDAGLVCRTPTGAPGGTGGTGGRGGLGGGREVHGDGELVLVETKSTGRLTDVDRLLHRYGIRPAEFTKYAALAALSPALGGNRWRRALRQVFPGR</sequence>
<accession>A0A1E7L8J3</accession>
<evidence type="ECO:0000313" key="3">
    <source>
        <dbReference type="Proteomes" id="UP000176005"/>
    </source>
</evidence>
<dbReference type="SUPFAM" id="SSF55154">
    <property type="entry name" value="CYTH-like phosphatases"/>
    <property type="match status" value="1"/>
</dbReference>
<reference evidence="2 3" key="1">
    <citation type="journal article" date="2016" name="Front. Microbiol.">
        <title>Comparative Genomics Analysis of Streptomyces Species Reveals Their Adaptation to the Marine Environment and Their Diversity at the Genomic Level.</title>
        <authorList>
            <person name="Tian X."/>
            <person name="Zhang Z."/>
            <person name="Yang T."/>
            <person name="Chen M."/>
            <person name="Li J."/>
            <person name="Chen F."/>
            <person name="Yang J."/>
            <person name="Li W."/>
            <person name="Zhang B."/>
            <person name="Zhang Z."/>
            <person name="Wu J."/>
            <person name="Zhang C."/>
            <person name="Long L."/>
            <person name="Xiao J."/>
        </authorList>
    </citation>
    <scope>NUCLEOTIDE SEQUENCE [LARGE SCALE GENOMIC DNA]</scope>
    <source>
        <strain evidence="2 3">SCSIO 10429</strain>
    </source>
</reference>